<gene>
    <name evidence="1" type="ORF">UFOPK2312_00617</name>
</gene>
<organism evidence="1">
    <name type="scientific">freshwater metagenome</name>
    <dbReference type="NCBI Taxonomy" id="449393"/>
    <lineage>
        <taxon>unclassified sequences</taxon>
        <taxon>metagenomes</taxon>
        <taxon>ecological metagenomes</taxon>
    </lineage>
</organism>
<dbReference type="EMBL" id="CAEZWY010000056">
    <property type="protein sequence ID" value="CAB4671946.1"/>
    <property type="molecule type" value="Genomic_DNA"/>
</dbReference>
<reference evidence="1" key="1">
    <citation type="submission" date="2020-05" db="EMBL/GenBank/DDBJ databases">
        <authorList>
            <person name="Chiriac C."/>
            <person name="Salcher M."/>
            <person name="Ghai R."/>
            <person name="Kavagutti S V."/>
        </authorList>
    </citation>
    <scope>NUCLEOTIDE SEQUENCE</scope>
</reference>
<name>A0A6J6MDE6_9ZZZZ</name>
<proteinExistence type="predicted"/>
<evidence type="ECO:0000313" key="1">
    <source>
        <dbReference type="EMBL" id="CAB4671946.1"/>
    </source>
</evidence>
<accession>A0A6J6MDE6</accession>
<protein>
    <submittedName>
        <fullName evidence="1">Unannotated protein</fullName>
    </submittedName>
</protein>
<sequence>MISFADFTADCACSNVAKWVLRRLSNLFREVEKRFQRSASAFLSRRGAFFHSSKSVFNLSLVSFQFSDSACISASATNFSLMAAPSARLTALAAASAALRASKILLCSSISIGICSTDNFNAARFPTPFRFSTCWRSLVTAAPASDGTIAPLLIRAARSATSEARASNFLTKYASASSGVFPGYEPTAFSPSPVITNTVPSAPTRPYFAGSPTRAAAGEIIAESVVALSMWSLLPLARLSFARFTLCCRIGRFS</sequence>
<dbReference type="AlphaFoldDB" id="A0A6J6MDE6"/>